<dbReference type="KEGG" id="ccz:CCALI_01428"/>
<feature type="repeat" description="TPR" evidence="7">
    <location>
        <begin position="473"/>
        <end position="506"/>
    </location>
</feature>
<evidence type="ECO:0000256" key="5">
    <source>
        <dbReference type="ARBA" id="ARBA00022777"/>
    </source>
</evidence>
<dbReference type="SUPFAM" id="SSF48452">
    <property type="entry name" value="TPR-like"/>
    <property type="match status" value="1"/>
</dbReference>
<keyword evidence="6" id="KW-0067">ATP-binding</keyword>
<evidence type="ECO:0000256" key="2">
    <source>
        <dbReference type="ARBA" id="ARBA00022527"/>
    </source>
</evidence>
<feature type="domain" description="Protein kinase" evidence="10">
    <location>
        <begin position="1"/>
        <end position="267"/>
    </location>
</feature>
<keyword evidence="12" id="KW-1185">Reference proteome</keyword>
<dbReference type="RefSeq" id="WP_016482782.1">
    <property type="nucleotide sequence ID" value="NC_021487.1"/>
</dbReference>
<proteinExistence type="predicted"/>
<dbReference type="CDD" id="cd14014">
    <property type="entry name" value="STKc_PknB_like"/>
    <property type="match status" value="1"/>
</dbReference>
<dbReference type="SMART" id="SM00028">
    <property type="entry name" value="TPR"/>
    <property type="match status" value="2"/>
</dbReference>
<organism evidence="11 12">
    <name type="scientific">Chthonomonas calidirosea (strain DSM 23976 / ICMP 18418 / T49)</name>
    <dbReference type="NCBI Taxonomy" id="1303518"/>
    <lineage>
        <taxon>Bacteria</taxon>
        <taxon>Bacillati</taxon>
        <taxon>Armatimonadota</taxon>
        <taxon>Chthonomonadia</taxon>
        <taxon>Chthonomonadales</taxon>
        <taxon>Chthonomonadaceae</taxon>
        <taxon>Chthonomonas</taxon>
    </lineage>
</organism>
<dbReference type="AlphaFoldDB" id="S0EY51"/>
<evidence type="ECO:0000256" key="4">
    <source>
        <dbReference type="ARBA" id="ARBA00022741"/>
    </source>
</evidence>
<dbReference type="STRING" id="454171.CP488_02668"/>
<dbReference type="GO" id="GO:0004674">
    <property type="term" value="F:protein serine/threonine kinase activity"/>
    <property type="evidence" value="ECO:0007669"/>
    <property type="project" value="UniProtKB-KW"/>
</dbReference>
<dbReference type="EMBL" id="HF951689">
    <property type="protein sequence ID" value="CCW35244.1"/>
    <property type="molecule type" value="Genomic_DNA"/>
</dbReference>
<accession>S0EY51</accession>
<feature type="compositionally biased region" description="Low complexity" evidence="8">
    <location>
        <begin position="524"/>
        <end position="558"/>
    </location>
</feature>
<evidence type="ECO:0000259" key="10">
    <source>
        <dbReference type="PROSITE" id="PS50011"/>
    </source>
</evidence>
<keyword evidence="9" id="KW-1133">Transmembrane helix</keyword>
<evidence type="ECO:0000313" key="11">
    <source>
        <dbReference type="EMBL" id="CCW35244.1"/>
    </source>
</evidence>
<keyword evidence="5 11" id="KW-0418">Kinase</keyword>
<evidence type="ECO:0000256" key="7">
    <source>
        <dbReference type="PROSITE-ProRule" id="PRU00339"/>
    </source>
</evidence>
<keyword evidence="2 11" id="KW-0723">Serine/threonine-protein kinase</keyword>
<dbReference type="InterPro" id="IPR000719">
    <property type="entry name" value="Prot_kinase_dom"/>
</dbReference>
<dbReference type="eggNOG" id="COG0457">
    <property type="taxonomic scope" value="Bacteria"/>
</dbReference>
<keyword evidence="4" id="KW-0547">Nucleotide-binding</keyword>
<dbReference type="Proteomes" id="UP000014227">
    <property type="component" value="Chromosome I"/>
</dbReference>
<dbReference type="InterPro" id="IPR011990">
    <property type="entry name" value="TPR-like_helical_dom_sf"/>
</dbReference>
<gene>
    <name evidence="11" type="ORF">CCALI_01428</name>
</gene>
<keyword evidence="3 11" id="KW-0808">Transferase</keyword>
<feature type="compositionally biased region" description="Polar residues" evidence="8">
    <location>
        <begin position="559"/>
        <end position="572"/>
    </location>
</feature>
<dbReference type="PROSITE" id="PS50005">
    <property type="entry name" value="TPR"/>
    <property type="match status" value="1"/>
</dbReference>
<keyword evidence="7" id="KW-0802">TPR repeat</keyword>
<dbReference type="PATRIC" id="fig|1303518.3.peg.1459"/>
<dbReference type="PANTHER" id="PTHR43289">
    <property type="entry name" value="MITOGEN-ACTIVATED PROTEIN KINASE KINASE KINASE 20-RELATED"/>
    <property type="match status" value="1"/>
</dbReference>
<evidence type="ECO:0000256" key="1">
    <source>
        <dbReference type="ARBA" id="ARBA00012513"/>
    </source>
</evidence>
<dbReference type="InterPro" id="IPR019734">
    <property type="entry name" value="TPR_rpt"/>
</dbReference>
<protein>
    <recommendedName>
        <fullName evidence="1">non-specific serine/threonine protein kinase</fullName>
        <ecNumber evidence="1">2.7.11.1</ecNumber>
    </recommendedName>
</protein>
<dbReference type="SMART" id="SM00220">
    <property type="entry name" value="S_TKc"/>
    <property type="match status" value="1"/>
</dbReference>
<evidence type="ECO:0000256" key="8">
    <source>
        <dbReference type="SAM" id="MobiDB-lite"/>
    </source>
</evidence>
<evidence type="ECO:0000256" key="9">
    <source>
        <dbReference type="SAM" id="Phobius"/>
    </source>
</evidence>
<dbReference type="Gene3D" id="1.10.510.10">
    <property type="entry name" value="Transferase(Phosphotransferase) domain 1"/>
    <property type="match status" value="1"/>
</dbReference>
<dbReference type="PANTHER" id="PTHR43289:SF6">
    <property type="entry name" value="SERINE_THREONINE-PROTEIN KINASE NEKL-3"/>
    <property type="match status" value="1"/>
</dbReference>
<dbReference type="PROSITE" id="PS50011">
    <property type="entry name" value="PROTEIN_KINASE_DOM"/>
    <property type="match status" value="1"/>
</dbReference>
<evidence type="ECO:0000313" key="12">
    <source>
        <dbReference type="Proteomes" id="UP000014227"/>
    </source>
</evidence>
<dbReference type="InParanoid" id="S0EY51"/>
<dbReference type="eggNOG" id="COG0515">
    <property type="taxonomic scope" value="Bacteria"/>
</dbReference>
<dbReference type="GO" id="GO:0005524">
    <property type="term" value="F:ATP binding"/>
    <property type="evidence" value="ECO:0007669"/>
    <property type="project" value="UniProtKB-KW"/>
</dbReference>
<name>S0EY51_CHTCT</name>
<sequence>MDTLIRGKYRLIRELARSNDIVYEARDELLDRRVAIKILNLPPTLTGAVRRERIERFNREARAAGKLSHPNIVSIYEYGEENGNYFIAMEFLEGQSLRDILAVKGALPVHEAVDIACQVLDALAYAHAHNVIHRDIKPDNIHIYNGRVKLTDFGIARLTEEPALTQNGQIFGTPSYMSPEQIEGRFIDHRSDLFSLGVVLYEMLTGRKPFTGDSVVSITYGIMNADPPPMMGVPASVEQVVRRALSKNPNLRPASAEEMRQELQRALQMTTMNPAMGAQRTGSYYPAAYPPPASAPIPPVATGPPQGSLPPSPANVSYGGGGLPWSWSKPGPGGDPSQMAAAPPVGAPSGTPLGPPAYTAAGLPAYGYPPNWPVAKRRPSFEFSLPPGLVAFLGWAFVAIALGVLLAAGVIFFLKAYSNYQQQQSRQIVLRILNEGSQAYAQKNYAAALQSFLKALRIATDASQKATAKSDIAYTYVQLARQAMEHHDLQAAEEDYQAALQFAPGYAVAHQELSELLRMEGRTQEAAQESQLAQQNPSSNTQPPTTLSTNTSPLPGTLQTSGPSATSSSTDFLAQRRREAQQDIQEAQQLLSQGDRYRAERQLEDAVGKGAGLPEGQEAQQLLDQLHGMNAGGDTNVNTLPNYGDLGGGF</sequence>
<reference evidence="12" key="1">
    <citation type="submission" date="2013-03" db="EMBL/GenBank/DDBJ databases">
        <title>Genome sequence of Chthonomonas calidirosea, the first sequenced genome from the Armatimonadetes phylum (formally candidate division OP10).</title>
        <authorList>
            <person name="Lee K.C.Y."/>
            <person name="Morgan X.C."/>
            <person name="Dunfield P.F."/>
            <person name="Tamas I."/>
            <person name="Houghton K.M."/>
            <person name="Vyssotski M."/>
            <person name="Ryan J.L.J."/>
            <person name="Lagutin K."/>
            <person name="McDonald I.R."/>
            <person name="Stott M.B."/>
        </authorList>
    </citation>
    <scope>NUCLEOTIDE SEQUENCE [LARGE SCALE GENOMIC DNA]</scope>
    <source>
        <strain evidence="12">DSM 23976 / ICMP 18418 / T49</strain>
    </source>
</reference>
<dbReference type="Gene3D" id="1.25.40.10">
    <property type="entry name" value="Tetratricopeptide repeat domain"/>
    <property type="match status" value="1"/>
</dbReference>
<dbReference type="SUPFAM" id="SSF56112">
    <property type="entry name" value="Protein kinase-like (PK-like)"/>
    <property type="match status" value="1"/>
</dbReference>
<dbReference type="FunFam" id="1.10.510.10:FF:000021">
    <property type="entry name" value="Serine/threonine protein kinase"/>
    <property type="match status" value="1"/>
</dbReference>
<feature type="transmembrane region" description="Helical" evidence="9">
    <location>
        <begin position="389"/>
        <end position="414"/>
    </location>
</feature>
<keyword evidence="9" id="KW-0472">Membrane</keyword>
<evidence type="ECO:0000256" key="6">
    <source>
        <dbReference type="ARBA" id="ARBA00022840"/>
    </source>
</evidence>
<dbReference type="Pfam" id="PF00069">
    <property type="entry name" value="Pkinase"/>
    <property type="match status" value="1"/>
</dbReference>
<dbReference type="InterPro" id="IPR011009">
    <property type="entry name" value="Kinase-like_dom_sf"/>
</dbReference>
<dbReference type="EC" id="2.7.11.1" evidence="1"/>
<dbReference type="Gene3D" id="3.30.200.20">
    <property type="entry name" value="Phosphorylase Kinase, domain 1"/>
    <property type="match status" value="1"/>
</dbReference>
<feature type="region of interest" description="Disordered" evidence="8">
    <location>
        <begin position="520"/>
        <end position="585"/>
    </location>
</feature>
<evidence type="ECO:0000256" key="3">
    <source>
        <dbReference type="ARBA" id="ARBA00022679"/>
    </source>
</evidence>
<keyword evidence="9" id="KW-0812">Transmembrane</keyword>
<dbReference type="HOGENOM" id="CLU_421341_0_0_0"/>